<evidence type="ECO:0000256" key="3">
    <source>
        <dbReference type="ARBA" id="ARBA00022679"/>
    </source>
</evidence>
<feature type="region of interest" description="Disordered" evidence="9">
    <location>
        <begin position="1"/>
        <end position="28"/>
    </location>
</feature>
<feature type="transmembrane region" description="Helical" evidence="10">
    <location>
        <begin position="611"/>
        <end position="629"/>
    </location>
</feature>
<feature type="transmembrane region" description="Helical" evidence="10">
    <location>
        <begin position="581"/>
        <end position="599"/>
    </location>
</feature>
<evidence type="ECO:0000256" key="6">
    <source>
        <dbReference type="ARBA" id="ARBA00022989"/>
    </source>
</evidence>
<keyword evidence="4 10" id="KW-0812">Transmembrane</keyword>
<feature type="transmembrane region" description="Helical" evidence="10">
    <location>
        <begin position="557"/>
        <end position="575"/>
    </location>
</feature>
<dbReference type="PANTHER" id="PTHR10408">
    <property type="entry name" value="STEROL O-ACYLTRANSFERASE"/>
    <property type="match status" value="1"/>
</dbReference>
<evidence type="ECO:0000256" key="2">
    <source>
        <dbReference type="ARBA" id="ARBA00009010"/>
    </source>
</evidence>
<feature type="compositionally biased region" description="Polar residues" evidence="9">
    <location>
        <begin position="160"/>
        <end position="173"/>
    </location>
</feature>
<dbReference type="GO" id="GO:0005789">
    <property type="term" value="C:endoplasmic reticulum membrane"/>
    <property type="evidence" value="ECO:0007669"/>
    <property type="project" value="UniProtKB-SubCell"/>
</dbReference>
<feature type="compositionally biased region" description="Basic and acidic residues" evidence="9">
    <location>
        <begin position="193"/>
        <end position="203"/>
    </location>
</feature>
<evidence type="ECO:0000256" key="10">
    <source>
        <dbReference type="SAM" id="Phobius"/>
    </source>
</evidence>
<dbReference type="Proteomes" id="UP000005641">
    <property type="component" value="Unassembled WGS sequence"/>
</dbReference>
<evidence type="ECO:0000256" key="9">
    <source>
        <dbReference type="SAM" id="MobiDB-lite"/>
    </source>
</evidence>
<feature type="transmembrane region" description="Helical" evidence="10">
    <location>
        <begin position="304"/>
        <end position="325"/>
    </location>
</feature>
<reference evidence="11 12" key="2">
    <citation type="submission" date="2013-05" db="EMBL/GenBank/DDBJ databases">
        <authorList>
            <person name="Sibley D."/>
            <person name="Venepally P."/>
            <person name="Karamycheva S."/>
            <person name="Hadjithomas M."/>
            <person name="Khan A."/>
            <person name="Brunk B."/>
            <person name="Roos D."/>
            <person name="Caler E."/>
            <person name="Lorenzi H."/>
        </authorList>
    </citation>
    <scope>NUCLEOTIDE SEQUENCE [LARGE SCALE GENOMIC DNA]</scope>
    <source>
        <strain evidence="11 12">GT1</strain>
    </source>
</reference>
<evidence type="ECO:0000313" key="12">
    <source>
        <dbReference type="Proteomes" id="UP000005641"/>
    </source>
</evidence>
<evidence type="ECO:0000256" key="1">
    <source>
        <dbReference type="ARBA" id="ARBA00004477"/>
    </source>
</evidence>
<feature type="region of interest" description="Disordered" evidence="9">
    <location>
        <begin position="44"/>
        <end position="238"/>
    </location>
</feature>
<reference evidence="11 12" key="1">
    <citation type="submission" date="2006-05" db="EMBL/GenBank/DDBJ databases">
        <authorList>
            <person name="Paulsen I."/>
        </authorList>
    </citation>
    <scope>NUCLEOTIDE SEQUENCE [LARGE SCALE GENOMIC DNA]</scope>
    <source>
        <strain evidence="11 12">GT1</strain>
    </source>
</reference>
<feature type="transmembrane region" description="Helical" evidence="10">
    <location>
        <begin position="437"/>
        <end position="456"/>
    </location>
</feature>
<evidence type="ECO:0000256" key="4">
    <source>
        <dbReference type="ARBA" id="ARBA00022692"/>
    </source>
</evidence>
<evidence type="ECO:0000313" key="11">
    <source>
        <dbReference type="EMBL" id="EPR62520.1"/>
    </source>
</evidence>
<dbReference type="AlphaFoldDB" id="A0A125YIA6"/>
<organism evidence="11 12">
    <name type="scientific">Toxoplasma gondii (strain ATCC 50853 / GT1)</name>
    <dbReference type="NCBI Taxonomy" id="507601"/>
    <lineage>
        <taxon>Eukaryota</taxon>
        <taxon>Sar</taxon>
        <taxon>Alveolata</taxon>
        <taxon>Apicomplexa</taxon>
        <taxon>Conoidasida</taxon>
        <taxon>Coccidia</taxon>
        <taxon>Eucoccidiorida</taxon>
        <taxon>Eimeriorina</taxon>
        <taxon>Sarcocystidae</taxon>
        <taxon>Toxoplasma</taxon>
    </lineage>
</organism>
<comment type="similarity">
    <text evidence="2">Belongs to the membrane-bound acyltransferase family. Sterol o-acyltransferase subfamily.</text>
</comment>
<evidence type="ECO:0000256" key="5">
    <source>
        <dbReference type="ARBA" id="ARBA00022824"/>
    </source>
</evidence>
<keyword evidence="5" id="KW-0256">Endoplasmic reticulum</keyword>
<feature type="compositionally biased region" description="Low complexity" evidence="9">
    <location>
        <begin position="44"/>
        <end position="107"/>
    </location>
</feature>
<dbReference type="EMBL" id="AAQM03000095">
    <property type="protein sequence ID" value="EPR62520.1"/>
    <property type="molecule type" value="Genomic_DNA"/>
</dbReference>
<sequence>MLDDPLSKTRDSALATNSPRPLLSSLPRNPDLLFLSMTTITDQSSLPAALSPSSSSPSSSSPPSSSPSSSSPSSSSPFSSVCFSSVSPSSSLPSSSVSSASLSSLASGGKLPGSETSEESLPHQQGAEPRVSLEATMCSPSPEKTGPPCSPCPESCGKQEGNNTDPCTVSSPCESRGSRRKMETARAGASSGKAEDEHARAEGGEPAQGTHEARDKEKGGDRRPASGPGGSELDKMEKEDGKTFPSKLDFFDANSDLARSDFRGVAVLLFIAAIFYLVANPILRWYDSKEFVDPSLARAMFDDFFFLMFMWAKLFAWSFTAYHLHLLYLRGRISRRALLFLQHLTQSAAIGYAVCSCLYNAWPIIPAAFVQMIAVVQFMKMHSYSSTNMNFCDDMRQGKQTLGYPENVTLRNFCDYLFCPVLVYEPMYRRGGGFRPTYFVFKLFSMVGAMVVMYLACTSYLIPTMMRSPSMSITEAIFSLVFPFLFLDILIFYILFECICNLAAEITNFANRNFYDDWWNSTNWDEYSRKWNKPVHRFLLRHVYMETQQRYKWSHQTAAFATFLFSALLHEMILAVCFRFVRLYLFGLMLLQLPLIALGRFYRHKKMVANAIFWACLMLGPPLLGLAYGREWAQIHFYNAHADHQPLRLF</sequence>
<keyword evidence="3 11" id="KW-0808">Transferase</keyword>
<name>A0A125YIA6_TOXGG</name>
<dbReference type="Pfam" id="PF03062">
    <property type="entry name" value="MBOAT"/>
    <property type="match status" value="1"/>
</dbReference>
<dbReference type="VEuPathDB" id="ToxoDB:TGGT1_263710"/>
<keyword evidence="8 11" id="KW-0012">Acyltransferase</keyword>
<protein>
    <submittedName>
        <fullName evidence="11">Acyl-CoA:cholesterol acyltransferase alpha ACAT1-alpha</fullName>
        <ecNumber evidence="11">2.3.1.26</ecNumber>
    </submittedName>
</protein>
<feature type="compositionally biased region" description="Low complexity" evidence="9">
    <location>
        <begin position="17"/>
        <end position="28"/>
    </location>
</feature>
<feature type="compositionally biased region" description="Basic and acidic residues" evidence="9">
    <location>
        <begin position="211"/>
        <end position="224"/>
    </location>
</feature>
<comment type="subcellular location">
    <subcellularLocation>
        <location evidence="1">Endoplasmic reticulum membrane</location>
        <topology evidence="1">Multi-pass membrane protein</topology>
    </subcellularLocation>
</comment>
<dbReference type="InterPro" id="IPR004299">
    <property type="entry name" value="MBOAT_fam"/>
</dbReference>
<gene>
    <name evidence="11" type="ORF">TGGT1_263710</name>
</gene>
<proteinExistence type="inferred from homology"/>
<feature type="transmembrane region" description="Helical" evidence="10">
    <location>
        <begin position="265"/>
        <end position="284"/>
    </location>
</feature>
<keyword evidence="6 10" id="KW-1133">Transmembrane helix</keyword>
<accession>A0A125YIA6</accession>
<feature type="transmembrane region" description="Helical" evidence="10">
    <location>
        <begin position="476"/>
        <end position="496"/>
    </location>
</feature>
<evidence type="ECO:0000256" key="8">
    <source>
        <dbReference type="ARBA" id="ARBA00023315"/>
    </source>
</evidence>
<dbReference type="EC" id="2.3.1.26" evidence="11"/>
<dbReference type="InterPro" id="IPR014371">
    <property type="entry name" value="Oat_ACAT_DAG_ARE"/>
</dbReference>
<dbReference type="GO" id="GO:0004772">
    <property type="term" value="F:sterol O-acyltransferase activity"/>
    <property type="evidence" value="ECO:0007669"/>
    <property type="project" value="UniProtKB-EC"/>
</dbReference>
<feature type="compositionally biased region" description="Basic and acidic residues" evidence="9">
    <location>
        <begin position="1"/>
        <end position="11"/>
    </location>
</feature>
<evidence type="ECO:0000256" key="7">
    <source>
        <dbReference type="ARBA" id="ARBA00023136"/>
    </source>
</evidence>
<dbReference type="OrthoDB" id="10039049at2759"/>
<keyword evidence="7 10" id="KW-0472">Membrane</keyword>
<comment type="caution">
    <text evidence="11">The sequence shown here is derived from an EMBL/GenBank/DDBJ whole genome shotgun (WGS) entry which is preliminary data.</text>
</comment>
<dbReference type="PANTHER" id="PTHR10408:SF9">
    <property type="entry name" value="STEROL O-ACYLTRANSFERASE 2-RELATED"/>
    <property type="match status" value="1"/>
</dbReference>